<name>D8S8V0_SELML</name>
<evidence type="ECO:0000313" key="2">
    <source>
        <dbReference type="Proteomes" id="UP000001514"/>
    </source>
</evidence>
<reference evidence="1 2" key="1">
    <citation type="journal article" date="2011" name="Science">
        <title>The Selaginella genome identifies genetic changes associated with the evolution of vascular plants.</title>
        <authorList>
            <person name="Banks J.A."/>
            <person name="Nishiyama T."/>
            <person name="Hasebe M."/>
            <person name="Bowman J.L."/>
            <person name="Gribskov M."/>
            <person name="dePamphilis C."/>
            <person name="Albert V.A."/>
            <person name="Aono N."/>
            <person name="Aoyama T."/>
            <person name="Ambrose B.A."/>
            <person name="Ashton N.W."/>
            <person name="Axtell M.J."/>
            <person name="Barker E."/>
            <person name="Barker M.S."/>
            <person name="Bennetzen J.L."/>
            <person name="Bonawitz N.D."/>
            <person name="Chapple C."/>
            <person name="Cheng C."/>
            <person name="Correa L.G."/>
            <person name="Dacre M."/>
            <person name="DeBarry J."/>
            <person name="Dreyer I."/>
            <person name="Elias M."/>
            <person name="Engstrom E.M."/>
            <person name="Estelle M."/>
            <person name="Feng L."/>
            <person name="Finet C."/>
            <person name="Floyd S.K."/>
            <person name="Frommer W.B."/>
            <person name="Fujita T."/>
            <person name="Gramzow L."/>
            <person name="Gutensohn M."/>
            <person name="Harholt J."/>
            <person name="Hattori M."/>
            <person name="Heyl A."/>
            <person name="Hirai T."/>
            <person name="Hiwatashi Y."/>
            <person name="Ishikawa M."/>
            <person name="Iwata M."/>
            <person name="Karol K.G."/>
            <person name="Koehler B."/>
            <person name="Kolukisaoglu U."/>
            <person name="Kubo M."/>
            <person name="Kurata T."/>
            <person name="Lalonde S."/>
            <person name="Li K."/>
            <person name="Li Y."/>
            <person name="Litt A."/>
            <person name="Lyons E."/>
            <person name="Manning G."/>
            <person name="Maruyama T."/>
            <person name="Michael T.P."/>
            <person name="Mikami K."/>
            <person name="Miyazaki S."/>
            <person name="Morinaga S."/>
            <person name="Murata T."/>
            <person name="Mueller-Roeber B."/>
            <person name="Nelson D.R."/>
            <person name="Obara M."/>
            <person name="Oguri Y."/>
            <person name="Olmstead R.G."/>
            <person name="Onodera N."/>
            <person name="Petersen B.L."/>
            <person name="Pils B."/>
            <person name="Prigge M."/>
            <person name="Rensing S.A."/>
            <person name="Riano-Pachon D.M."/>
            <person name="Roberts A.W."/>
            <person name="Sato Y."/>
            <person name="Scheller H.V."/>
            <person name="Schulz B."/>
            <person name="Schulz C."/>
            <person name="Shakirov E.V."/>
            <person name="Shibagaki N."/>
            <person name="Shinohara N."/>
            <person name="Shippen D.E."/>
            <person name="Soerensen I."/>
            <person name="Sotooka R."/>
            <person name="Sugimoto N."/>
            <person name="Sugita M."/>
            <person name="Sumikawa N."/>
            <person name="Tanurdzic M."/>
            <person name="Theissen G."/>
            <person name="Ulvskov P."/>
            <person name="Wakazuki S."/>
            <person name="Weng J.K."/>
            <person name="Willats W.W."/>
            <person name="Wipf D."/>
            <person name="Wolf P.G."/>
            <person name="Yang L."/>
            <person name="Zimmer A.D."/>
            <person name="Zhu Q."/>
            <person name="Mitros T."/>
            <person name="Hellsten U."/>
            <person name="Loque D."/>
            <person name="Otillar R."/>
            <person name="Salamov A."/>
            <person name="Schmutz J."/>
            <person name="Shapiro H."/>
            <person name="Lindquist E."/>
            <person name="Lucas S."/>
            <person name="Rokhsar D."/>
            <person name="Grigoriev I.V."/>
        </authorList>
    </citation>
    <scope>NUCLEOTIDE SEQUENCE [LARGE SCALE GENOMIC DNA]</scope>
</reference>
<dbReference type="Proteomes" id="UP000001514">
    <property type="component" value="Unassembled WGS sequence"/>
</dbReference>
<keyword evidence="2" id="KW-1185">Reference proteome</keyword>
<dbReference type="AlphaFoldDB" id="D8S8V0"/>
<sequence>MYSVSRGCSERLRGDRARVAAEQGILRVRPKWRRFGVSAAFSCAGVSFHATLHRSDALLTTDVHWYTQTLDHYTTQDDGTFAHRYYEFTDYFDAQDVCVKALFDLAAFREYYQIKESAIKMRDINASINIYDQKHLKENLATGDLSSDRYQVCTELAYFQAAPANNSIRSALINVKYISTSGIILSHVLMLVQGGYHLDLRSNVFENGTFPEVDSTNLHYGGNKIPDVVHHSR</sequence>
<dbReference type="HOGENOM" id="CLU_1191617_0_0_1"/>
<evidence type="ECO:0000313" key="1">
    <source>
        <dbReference type="EMBL" id="EFJ19094.1"/>
    </source>
</evidence>
<protein>
    <submittedName>
        <fullName evidence="1">Uncharacterized protein</fullName>
    </submittedName>
</protein>
<gene>
    <name evidence="1" type="ORF">SELMODRAFT_419407</name>
</gene>
<dbReference type="EMBL" id="GL377607">
    <property type="protein sequence ID" value="EFJ19094.1"/>
    <property type="molecule type" value="Genomic_DNA"/>
</dbReference>
<dbReference type="Gramene" id="EFJ19094">
    <property type="protein sequence ID" value="EFJ19094"/>
    <property type="gene ID" value="SELMODRAFT_419407"/>
</dbReference>
<dbReference type="eggNOG" id="KOG2182">
    <property type="taxonomic scope" value="Eukaryota"/>
</dbReference>
<dbReference type="KEGG" id="smo:SELMODRAFT_419407"/>
<proteinExistence type="predicted"/>
<organism evidence="2">
    <name type="scientific">Selaginella moellendorffii</name>
    <name type="common">Spikemoss</name>
    <dbReference type="NCBI Taxonomy" id="88036"/>
    <lineage>
        <taxon>Eukaryota</taxon>
        <taxon>Viridiplantae</taxon>
        <taxon>Streptophyta</taxon>
        <taxon>Embryophyta</taxon>
        <taxon>Tracheophyta</taxon>
        <taxon>Lycopodiopsida</taxon>
        <taxon>Selaginellales</taxon>
        <taxon>Selaginellaceae</taxon>
        <taxon>Selaginella</taxon>
    </lineage>
</organism>
<dbReference type="InParanoid" id="D8S8V0"/>
<accession>D8S8V0</accession>